<reference evidence="1" key="1">
    <citation type="submission" date="2022-03" db="EMBL/GenBank/DDBJ databases">
        <title>Genomic analyses of argali, domestic sheep and their hybrids provide insights into chromosomal evolution, heterosis and genetic basis of agronomic traits.</title>
        <authorList>
            <person name="Li M."/>
        </authorList>
    </citation>
    <scope>NUCLEOTIDE SEQUENCE</scope>
    <source>
        <strain evidence="1">CAU-MHL-2022a</strain>
        <tissue evidence="1">Skin</tissue>
    </source>
</reference>
<dbReference type="EMBL" id="JAKZEL010000009">
    <property type="protein sequence ID" value="KAI4540828.1"/>
    <property type="molecule type" value="Genomic_DNA"/>
</dbReference>
<comment type="caution">
    <text evidence="1">The sequence shown here is derived from an EMBL/GenBank/DDBJ whole genome shotgun (WGS) entry which is preliminary data.</text>
</comment>
<dbReference type="Proteomes" id="UP001214576">
    <property type="component" value="Unassembled WGS sequence"/>
</dbReference>
<sequence length="233" mass="26336">MHGLYVDPTDERGGFCGTPRYLDIRGRGDEGLYYLYLSIVSRRVSEKCEPHDCSDVQPERTGAAGNSFFDQSDYHSFLRAASVVITQVCLASTSVLEFKLLYTPIAWTPFFPRFSLSNIVTLSQLFPKAVVPITQYRVEHSVTRCPGRCAVSVIRSRPLSLPKLRHPACTKILPLMIQIIQQVLMHAFSQDSLNAPWSKVKTRKSNFGKLTQERGKATFEKLLPCDFKPTFKV</sequence>
<name>A0AAD4U5I6_OVIAM</name>
<evidence type="ECO:0000313" key="2">
    <source>
        <dbReference type="Proteomes" id="UP001214576"/>
    </source>
</evidence>
<evidence type="ECO:0000313" key="1">
    <source>
        <dbReference type="EMBL" id="KAI4540828.1"/>
    </source>
</evidence>
<gene>
    <name evidence="1" type="ORF">MG293_009869</name>
</gene>
<protein>
    <submittedName>
        <fullName evidence="1">Uncharacterized protein</fullName>
    </submittedName>
</protein>
<dbReference type="AlphaFoldDB" id="A0AAD4U5I6"/>
<accession>A0AAD4U5I6</accession>
<keyword evidence="2" id="KW-1185">Reference proteome</keyword>
<proteinExistence type="predicted"/>
<organism evidence="1 2">
    <name type="scientific">Ovis ammon polii</name>
    <dbReference type="NCBI Taxonomy" id="230172"/>
    <lineage>
        <taxon>Eukaryota</taxon>
        <taxon>Metazoa</taxon>
        <taxon>Chordata</taxon>
        <taxon>Craniata</taxon>
        <taxon>Vertebrata</taxon>
        <taxon>Euteleostomi</taxon>
        <taxon>Mammalia</taxon>
        <taxon>Eutheria</taxon>
        <taxon>Laurasiatheria</taxon>
        <taxon>Artiodactyla</taxon>
        <taxon>Ruminantia</taxon>
        <taxon>Pecora</taxon>
        <taxon>Bovidae</taxon>
        <taxon>Caprinae</taxon>
        <taxon>Ovis</taxon>
    </lineage>
</organism>